<proteinExistence type="predicted"/>
<evidence type="ECO:0000256" key="1">
    <source>
        <dbReference type="ARBA" id="ARBA00023172"/>
    </source>
</evidence>
<name>A0AAP3E5Q8_9EURY</name>
<dbReference type="EMBL" id="JAOPJZ010000002">
    <property type="protein sequence ID" value="MCU4750972.1"/>
    <property type="molecule type" value="Genomic_DNA"/>
</dbReference>
<dbReference type="InterPro" id="IPR002104">
    <property type="entry name" value="Integrase_catalytic"/>
</dbReference>
<protein>
    <submittedName>
        <fullName evidence="3">Tyrosine-type recombinase/integrase</fullName>
    </submittedName>
</protein>
<accession>A0AAP3E5Q8</accession>
<feature type="domain" description="Tyr recombinase" evidence="2">
    <location>
        <begin position="11"/>
        <end position="193"/>
    </location>
</feature>
<gene>
    <name evidence="3" type="ORF">OB919_03070</name>
</gene>
<keyword evidence="1" id="KW-0233">DNA recombination</keyword>
<reference evidence="3 4" key="1">
    <citation type="submission" date="2022-09" db="EMBL/GenBank/DDBJ databases">
        <title>Enrichment on poylsaccharides allowed isolation of novel metabolic and taxonomic groups of Haloarchaea.</title>
        <authorList>
            <person name="Sorokin D.Y."/>
            <person name="Elcheninov A.G."/>
            <person name="Khizhniak T.V."/>
            <person name="Kolganova T.V."/>
            <person name="Kublanov I.V."/>
        </authorList>
    </citation>
    <scope>NUCLEOTIDE SEQUENCE [LARGE SCALE GENOMIC DNA]</scope>
    <source>
        <strain evidence="3 4">AArc-curdl1</strain>
    </source>
</reference>
<comment type="caution">
    <text evidence="3">The sequence shown here is derived from an EMBL/GenBank/DDBJ whole genome shotgun (WGS) entry which is preliminary data.</text>
</comment>
<dbReference type="RefSeq" id="WP_425461883.1">
    <property type="nucleotide sequence ID" value="NZ_JAOPJZ010000002.1"/>
</dbReference>
<dbReference type="InterPro" id="IPR011010">
    <property type="entry name" value="DNA_brk_join_enz"/>
</dbReference>
<dbReference type="Proteomes" id="UP001321047">
    <property type="component" value="Unassembled WGS sequence"/>
</dbReference>
<dbReference type="InterPro" id="IPR013762">
    <property type="entry name" value="Integrase-like_cat_sf"/>
</dbReference>
<sequence length="195" mass="22343">MNLKQHRNRDDMKVWLSQTEVAQLLEAAANTQQRLAYSLGARCGLRSHEILEVSPEDVVDTDAGTMLRVWHGKGDKFRETPVPRDLATTIRTVADVRDASSEQPLLEISSTRSLRRWLSGTASQLHQETGDDGWLYLGMHDLRRTWATSLASQDVDPLLVIDWGGWNDLETFLEHYRGTYSPEAQQRERKKVDWL</sequence>
<dbReference type="PROSITE" id="PS51898">
    <property type="entry name" value="TYR_RECOMBINASE"/>
    <property type="match status" value="1"/>
</dbReference>
<evidence type="ECO:0000313" key="3">
    <source>
        <dbReference type="EMBL" id="MCU4750972.1"/>
    </source>
</evidence>
<organism evidence="3 4">
    <name type="scientific">Natronosalvus hydrolyticus</name>
    <dbReference type="NCBI Taxonomy" id="2979988"/>
    <lineage>
        <taxon>Archaea</taxon>
        <taxon>Methanobacteriati</taxon>
        <taxon>Methanobacteriota</taxon>
        <taxon>Stenosarchaea group</taxon>
        <taxon>Halobacteria</taxon>
        <taxon>Halobacteriales</taxon>
        <taxon>Natrialbaceae</taxon>
        <taxon>Natronosalvus</taxon>
    </lineage>
</organism>
<dbReference type="GO" id="GO:0003677">
    <property type="term" value="F:DNA binding"/>
    <property type="evidence" value="ECO:0007669"/>
    <property type="project" value="InterPro"/>
</dbReference>
<keyword evidence="4" id="KW-1185">Reference proteome</keyword>
<dbReference type="GO" id="GO:0006310">
    <property type="term" value="P:DNA recombination"/>
    <property type="evidence" value="ECO:0007669"/>
    <property type="project" value="UniProtKB-KW"/>
</dbReference>
<dbReference type="Gene3D" id="1.10.443.10">
    <property type="entry name" value="Intergrase catalytic core"/>
    <property type="match status" value="1"/>
</dbReference>
<evidence type="ECO:0000313" key="4">
    <source>
        <dbReference type="Proteomes" id="UP001321047"/>
    </source>
</evidence>
<dbReference type="GO" id="GO:0015074">
    <property type="term" value="P:DNA integration"/>
    <property type="evidence" value="ECO:0007669"/>
    <property type="project" value="InterPro"/>
</dbReference>
<dbReference type="SUPFAM" id="SSF56349">
    <property type="entry name" value="DNA breaking-rejoining enzymes"/>
    <property type="match status" value="1"/>
</dbReference>
<dbReference type="AlphaFoldDB" id="A0AAP3E5Q8"/>
<evidence type="ECO:0000259" key="2">
    <source>
        <dbReference type="PROSITE" id="PS51898"/>
    </source>
</evidence>
<dbReference type="Pfam" id="PF00589">
    <property type="entry name" value="Phage_integrase"/>
    <property type="match status" value="1"/>
</dbReference>